<dbReference type="InterPro" id="IPR005624">
    <property type="entry name" value="PduO/GlcC-like"/>
</dbReference>
<dbReference type="EMBL" id="JAHESC010000066">
    <property type="protein sequence ID" value="MBT1690431.1"/>
    <property type="molecule type" value="Genomic_DNA"/>
</dbReference>
<dbReference type="InterPro" id="IPR038084">
    <property type="entry name" value="PduO/GlcC-like_sf"/>
</dbReference>
<dbReference type="InterPro" id="IPR052517">
    <property type="entry name" value="GlcG_carb_metab_protein"/>
</dbReference>
<comment type="caution">
    <text evidence="1">The sequence shown here is derived from an EMBL/GenBank/DDBJ whole genome shotgun (WGS) entry which is preliminary data.</text>
</comment>
<dbReference type="SUPFAM" id="SSF143744">
    <property type="entry name" value="GlcG-like"/>
    <property type="match status" value="1"/>
</dbReference>
<keyword evidence="2" id="KW-1185">Reference proteome</keyword>
<evidence type="ECO:0000313" key="2">
    <source>
        <dbReference type="Proteomes" id="UP001319180"/>
    </source>
</evidence>
<evidence type="ECO:0000313" key="1">
    <source>
        <dbReference type="EMBL" id="MBT1690431.1"/>
    </source>
</evidence>
<sequence>MYYIQKISSEEALLLIQYVVAQTGEGKPVAISICGPEGELIGFLRMDGTSPAASRIAQNKAYTAAVDRTDTMKMGARMRGNDNPAFWGDERITGFGGGVTVVQNGVVVGGLGISGLPEADDERLAKEAVKHVFG</sequence>
<dbReference type="Proteomes" id="UP001319180">
    <property type="component" value="Unassembled WGS sequence"/>
</dbReference>
<reference evidence="1 2" key="1">
    <citation type="submission" date="2021-05" db="EMBL/GenBank/DDBJ databases">
        <title>A Polyphasic approach of four new species of the genus Ohtaekwangia: Ohtaekwangia histidinii sp. nov., Ohtaekwangia cretensis sp. nov., Ohtaekwangia indiensis sp. nov., Ohtaekwangia reichenbachii sp. nov. from diverse environment.</title>
        <authorList>
            <person name="Octaviana S."/>
        </authorList>
    </citation>
    <scope>NUCLEOTIDE SEQUENCE [LARGE SCALE GENOMIC DNA]</scope>
    <source>
        <strain evidence="1 2">PWU37</strain>
    </source>
</reference>
<gene>
    <name evidence="1" type="ORF">KK078_27950</name>
</gene>
<dbReference type="RefSeq" id="WP_254093766.1">
    <property type="nucleotide sequence ID" value="NZ_JAHESC010000066.1"/>
</dbReference>
<dbReference type="Pfam" id="PF03928">
    <property type="entry name" value="HbpS-like"/>
    <property type="match status" value="1"/>
</dbReference>
<dbReference type="PANTHER" id="PTHR34309">
    <property type="entry name" value="SLR1406 PROTEIN"/>
    <property type="match status" value="1"/>
</dbReference>
<dbReference type="AlphaFoldDB" id="A0AAP2DG22"/>
<accession>A0AAP2DG22</accession>
<dbReference type="PANTHER" id="PTHR34309:SF1">
    <property type="entry name" value="PROTEIN GLCG"/>
    <property type="match status" value="1"/>
</dbReference>
<organism evidence="1 2">
    <name type="scientific">Dawidia soli</name>
    <dbReference type="NCBI Taxonomy" id="2782352"/>
    <lineage>
        <taxon>Bacteria</taxon>
        <taxon>Pseudomonadati</taxon>
        <taxon>Bacteroidota</taxon>
        <taxon>Cytophagia</taxon>
        <taxon>Cytophagales</taxon>
        <taxon>Chryseotaleaceae</taxon>
        <taxon>Dawidia</taxon>
    </lineage>
</organism>
<proteinExistence type="predicted"/>
<protein>
    <submittedName>
        <fullName evidence="1">Heme-binding protein</fullName>
    </submittedName>
</protein>
<dbReference type="Gene3D" id="3.30.450.150">
    <property type="entry name" value="Haem-degrading domain"/>
    <property type="match status" value="1"/>
</dbReference>
<name>A0AAP2DG22_9BACT</name>